<protein>
    <recommendedName>
        <fullName evidence="1">GyrI-like small molecule binding domain-containing protein</fullName>
    </recommendedName>
</protein>
<dbReference type="EMBL" id="FNID01000002">
    <property type="protein sequence ID" value="SDM59684.1"/>
    <property type="molecule type" value="Genomic_DNA"/>
</dbReference>
<dbReference type="PIRSF" id="PIRSF031644">
    <property type="entry name" value="UCP031644"/>
    <property type="match status" value="1"/>
</dbReference>
<dbReference type="STRING" id="258515.SAMN05192585_10225"/>
<dbReference type="AlphaFoldDB" id="A0A1G9UIP4"/>
<evidence type="ECO:0000313" key="2">
    <source>
        <dbReference type="EMBL" id="SDM59684.1"/>
    </source>
</evidence>
<sequence>MEKLDFKKQKEFYLPPTEPTLINVPAMRFIMVDGKGNPNIERGEYQQAVEILYALSYTIKMSKLSGQQPKGYIDYTVAPLEGLWWLEDSTDMDFSQKSKYCWTSMLRQPEFVTQEVFSWACGEVAKKKPHIDVSRARLCDFEEGLCVHIMHIGPYETEPHTLAKVDAFIEQQGLKTNIDAVLPDGTIRRHHEIYLGDPRRISPKKRKTVLRHPVVKA</sequence>
<name>A0A1G9UIP4_9FIRM</name>
<dbReference type="InterPro" id="IPR029442">
    <property type="entry name" value="GyrI-like"/>
</dbReference>
<dbReference type="Proteomes" id="UP000199182">
    <property type="component" value="Unassembled WGS sequence"/>
</dbReference>
<evidence type="ECO:0000313" key="3">
    <source>
        <dbReference type="Proteomes" id="UP000199182"/>
    </source>
</evidence>
<dbReference type="RefSeq" id="WP_092637478.1">
    <property type="nucleotide sequence ID" value="NZ_FNID01000002.1"/>
</dbReference>
<accession>A0A1G9UIP4</accession>
<evidence type="ECO:0000259" key="1">
    <source>
        <dbReference type="Pfam" id="PF06445"/>
    </source>
</evidence>
<feature type="domain" description="GyrI-like small molecule binding" evidence="1">
    <location>
        <begin position="18"/>
        <end position="200"/>
    </location>
</feature>
<gene>
    <name evidence="2" type="ORF">SAMN05192585_10225</name>
</gene>
<dbReference type="InterPro" id="IPR011256">
    <property type="entry name" value="Reg_factor_effector_dom_sf"/>
</dbReference>
<reference evidence="2 3" key="1">
    <citation type="submission" date="2016-10" db="EMBL/GenBank/DDBJ databases">
        <authorList>
            <person name="de Groot N.N."/>
        </authorList>
    </citation>
    <scope>NUCLEOTIDE SEQUENCE [LARGE SCALE GENOMIC DNA]</scope>
    <source>
        <strain evidence="2 3">CGMCC 1.5012</strain>
    </source>
</reference>
<dbReference type="Pfam" id="PF06445">
    <property type="entry name" value="GyrI-like"/>
    <property type="match status" value="1"/>
</dbReference>
<keyword evidence="3" id="KW-1185">Reference proteome</keyword>
<dbReference type="OrthoDB" id="4772335at2"/>
<dbReference type="InterPro" id="IPR008319">
    <property type="entry name" value="GyrI-like_CCH_Lin2189-like"/>
</dbReference>
<proteinExistence type="predicted"/>
<organism evidence="2 3">
    <name type="scientific">Acetanaerobacterium elongatum</name>
    <dbReference type="NCBI Taxonomy" id="258515"/>
    <lineage>
        <taxon>Bacteria</taxon>
        <taxon>Bacillati</taxon>
        <taxon>Bacillota</taxon>
        <taxon>Clostridia</taxon>
        <taxon>Eubacteriales</taxon>
        <taxon>Oscillospiraceae</taxon>
        <taxon>Acetanaerobacterium</taxon>
    </lineage>
</organism>
<dbReference type="Gene3D" id="3.20.80.10">
    <property type="entry name" value="Regulatory factor, effector binding domain"/>
    <property type="match status" value="1"/>
</dbReference>